<dbReference type="InterPro" id="IPR029058">
    <property type="entry name" value="AB_hydrolase_fold"/>
</dbReference>
<dbReference type="Proteomes" id="UP000295662">
    <property type="component" value="Unassembled WGS sequence"/>
</dbReference>
<dbReference type="PANTHER" id="PTHR48081">
    <property type="entry name" value="AB HYDROLASE SUPERFAMILY PROTEIN C4A8.06C"/>
    <property type="match status" value="1"/>
</dbReference>
<evidence type="ECO:0000256" key="1">
    <source>
        <dbReference type="ARBA" id="ARBA00010515"/>
    </source>
</evidence>
<dbReference type="InterPro" id="IPR049492">
    <property type="entry name" value="BD-FAE-like_dom"/>
</dbReference>
<organism evidence="4 5">
    <name type="scientific">Prosthecobacter fusiformis</name>
    <dbReference type="NCBI Taxonomy" id="48464"/>
    <lineage>
        <taxon>Bacteria</taxon>
        <taxon>Pseudomonadati</taxon>
        <taxon>Verrucomicrobiota</taxon>
        <taxon>Verrucomicrobiia</taxon>
        <taxon>Verrucomicrobiales</taxon>
        <taxon>Verrucomicrobiaceae</taxon>
        <taxon>Prosthecobacter</taxon>
    </lineage>
</organism>
<dbReference type="OrthoDB" id="9815425at2"/>
<name>A0A4R7RI47_9BACT</name>
<keyword evidence="2" id="KW-0378">Hydrolase</keyword>
<dbReference type="InterPro" id="IPR050300">
    <property type="entry name" value="GDXG_lipolytic_enzyme"/>
</dbReference>
<comment type="caution">
    <text evidence="4">The sequence shown here is derived from an EMBL/GenBank/DDBJ whole genome shotgun (WGS) entry which is preliminary data.</text>
</comment>
<proteinExistence type="inferred from homology"/>
<accession>A0A4R7RI47</accession>
<dbReference type="AlphaFoldDB" id="A0A4R7RI47"/>
<dbReference type="PANTHER" id="PTHR48081:SF30">
    <property type="entry name" value="ACETYL-HYDROLASE LIPR-RELATED"/>
    <property type="match status" value="1"/>
</dbReference>
<evidence type="ECO:0000313" key="4">
    <source>
        <dbReference type="EMBL" id="TDU62532.1"/>
    </source>
</evidence>
<reference evidence="4 5" key="1">
    <citation type="submission" date="2019-03" db="EMBL/GenBank/DDBJ databases">
        <title>Genomic Encyclopedia of Archaeal and Bacterial Type Strains, Phase II (KMG-II): from individual species to whole genera.</title>
        <authorList>
            <person name="Goeker M."/>
        </authorList>
    </citation>
    <scope>NUCLEOTIDE SEQUENCE [LARGE SCALE GENOMIC DNA]</scope>
    <source>
        <strain evidence="4 5">ATCC 25309</strain>
    </source>
</reference>
<keyword evidence="5" id="KW-1185">Reference proteome</keyword>
<dbReference type="Pfam" id="PF20434">
    <property type="entry name" value="BD-FAE"/>
    <property type="match status" value="1"/>
</dbReference>
<comment type="similarity">
    <text evidence="1">Belongs to the 'GDXG' lipolytic enzyme family.</text>
</comment>
<feature type="domain" description="BD-FAE-like" evidence="3">
    <location>
        <begin position="120"/>
        <end position="297"/>
    </location>
</feature>
<evidence type="ECO:0000259" key="3">
    <source>
        <dbReference type="Pfam" id="PF20434"/>
    </source>
</evidence>
<dbReference type="EMBL" id="SOCA01000019">
    <property type="protein sequence ID" value="TDU62532.1"/>
    <property type="molecule type" value="Genomic_DNA"/>
</dbReference>
<evidence type="ECO:0000256" key="2">
    <source>
        <dbReference type="ARBA" id="ARBA00022801"/>
    </source>
</evidence>
<dbReference type="SUPFAM" id="SSF53474">
    <property type="entry name" value="alpha/beta-Hydrolases"/>
    <property type="match status" value="1"/>
</dbReference>
<evidence type="ECO:0000313" key="5">
    <source>
        <dbReference type="Proteomes" id="UP000295662"/>
    </source>
</evidence>
<dbReference type="GO" id="GO:0004806">
    <property type="term" value="F:triacylglycerol lipase activity"/>
    <property type="evidence" value="ECO:0007669"/>
    <property type="project" value="TreeGrafter"/>
</dbReference>
<dbReference type="Gene3D" id="3.40.50.1820">
    <property type="entry name" value="alpha/beta hydrolase"/>
    <property type="match status" value="1"/>
</dbReference>
<protein>
    <submittedName>
        <fullName evidence="4">Acetyl esterase/lipase</fullName>
    </submittedName>
</protein>
<sequence>MMPPIPVPKSHFVFSRKPSSSIARPRPLNLREILPRLLTFPLPAMTRFSSLLFIAAIAVSPALAQTPAPLTPPAKPAKKPDALDQLAAKITATRTLVYKKAGDRELLLHILEPAGHKPTDTRACFITIHGGGWTGGNPQRMMPFADHYARQGLVGISIQYRLNNAKAGVTVYDCVKDARSAVRYVRAHAKELGIDPQKIIVSGGSAGGHLAAATALFDTVNEEGEDLSISTTPNALVLLFPVIDCSKEGYGQAKIGATWQELSPVHHVRAGLPPTITFHGTGDTVTPFIGAKNFHEAMLKAGNKSELVINEGGGHGYLMRDRALLDDTLARSDAFLAGLGLIAQP</sequence>
<gene>
    <name evidence="4" type="ORF">EI77_04633</name>
</gene>